<reference evidence="2 3" key="1">
    <citation type="journal article" date="2014" name="BMC Genomics">
        <title>Adaptive genomic structural variation in the grape powdery mildew pathogen, Erysiphe necator.</title>
        <authorList>
            <person name="Jones L."/>
            <person name="Riaz S."/>
            <person name="Morales-Cruz A."/>
            <person name="Amrine K.C."/>
            <person name="McGuire B."/>
            <person name="Gubler W.D."/>
            <person name="Walker M.A."/>
            <person name="Cantu D."/>
        </authorList>
    </citation>
    <scope>NUCLEOTIDE SEQUENCE [LARGE SCALE GENOMIC DNA]</scope>
    <source>
        <strain evidence="3">c</strain>
    </source>
</reference>
<evidence type="ECO:0000313" key="2">
    <source>
        <dbReference type="EMBL" id="KHJ35197.1"/>
    </source>
</evidence>
<dbReference type="EMBL" id="JNVN01000487">
    <property type="protein sequence ID" value="KHJ35197.1"/>
    <property type="molecule type" value="Genomic_DNA"/>
</dbReference>
<dbReference type="AlphaFoldDB" id="A0A0B1P919"/>
<accession>A0A0B1P919</accession>
<proteinExistence type="predicted"/>
<keyword evidence="3" id="KW-1185">Reference proteome</keyword>
<dbReference type="Proteomes" id="UP000030854">
    <property type="component" value="Unassembled WGS sequence"/>
</dbReference>
<organism evidence="2 3">
    <name type="scientific">Uncinula necator</name>
    <name type="common">Grape powdery mildew</name>
    <dbReference type="NCBI Taxonomy" id="52586"/>
    <lineage>
        <taxon>Eukaryota</taxon>
        <taxon>Fungi</taxon>
        <taxon>Dikarya</taxon>
        <taxon>Ascomycota</taxon>
        <taxon>Pezizomycotina</taxon>
        <taxon>Leotiomycetes</taxon>
        <taxon>Erysiphales</taxon>
        <taxon>Erysiphaceae</taxon>
        <taxon>Erysiphe</taxon>
    </lineage>
</organism>
<protein>
    <submittedName>
        <fullName evidence="2">Uncharacterized protein</fullName>
    </submittedName>
</protein>
<name>A0A0B1P919_UNCNE</name>
<feature type="region of interest" description="Disordered" evidence="1">
    <location>
        <begin position="1"/>
        <end position="25"/>
    </location>
</feature>
<evidence type="ECO:0000313" key="3">
    <source>
        <dbReference type="Proteomes" id="UP000030854"/>
    </source>
</evidence>
<dbReference type="HOGENOM" id="CLU_1778843_0_0_1"/>
<comment type="caution">
    <text evidence="2">The sequence shown here is derived from an EMBL/GenBank/DDBJ whole genome shotgun (WGS) entry which is preliminary data.</text>
</comment>
<dbReference type="STRING" id="52586.A0A0B1P919"/>
<gene>
    <name evidence="2" type="ORF">EV44_g1747</name>
</gene>
<evidence type="ECO:0000256" key="1">
    <source>
        <dbReference type="SAM" id="MobiDB-lite"/>
    </source>
</evidence>
<sequence>MLQRNKPNGLVATAPKNQGAYNTDPAVHEGKEKLNESDDECAASDPYNSIYYQGMEEEEEDNQEEAKVNDDDNCVMEVGHVYAHNFQPVQEQHKKYHSELKAHETISKWNYQTMNGSKSPPEVKNTLQNIIKYNDKKCLICDTFFT</sequence>